<evidence type="ECO:0000256" key="2">
    <source>
        <dbReference type="ARBA" id="ARBA00022679"/>
    </source>
</evidence>
<feature type="binding site" evidence="4">
    <location>
        <position position="228"/>
    </location>
    <ligand>
        <name>CoA</name>
        <dbReference type="ChEBI" id="CHEBI:57287"/>
    </ligand>
</feature>
<dbReference type="InterPro" id="IPR010122">
    <property type="entry name" value="HMG_CoA_synthase_euk"/>
</dbReference>
<feature type="binding site" evidence="4">
    <location>
        <position position="286"/>
    </location>
    <ligand>
        <name>CoA</name>
        <dbReference type="ChEBI" id="CHEBI:57287"/>
    </ligand>
</feature>
<evidence type="ECO:0000313" key="8">
    <source>
        <dbReference type="EMBL" id="USP79264.1"/>
    </source>
</evidence>
<comment type="function">
    <text evidence="5">Catalyzes the condensation of acetyl-CoA with acetoacetyl-CoA to form HMG-CoA.</text>
</comment>
<dbReference type="OrthoDB" id="1269963at2759"/>
<dbReference type="SUPFAM" id="SSF53901">
    <property type="entry name" value="Thiolase-like"/>
    <property type="match status" value="2"/>
</dbReference>
<keyword evidence="9" id="KW-1185">Reference proteome</keyword>
<feature type="active site" description="Acyl-thioester intermediate" evidence="3">
    <location>
        <position position="136"/>
    </location>
</feature>
<feature type="domain" description="Hydroxymethylglutaryl-coenzyme A synthase N-terminal" evidence="6">
    <location>
        <begin position="3"/>
        <end position="193"/>
    </location>
</feature>
<dbReference type="EC" id="2.3.3.10" evidence="5"/>
<dbReference type="GO" id="GO:0004421">
    <property type="term" value="F:hydroxymethylglutaryl-CoA synthase activity"/>
    <property type="evidence" value="ECO:0007669"/>
    <property type="project" value="UniProtKB-EC"/>
</dbReference>
<dbReference type="PANTHER" id="PTHR43323">
    <property type="entry name" value="3-HYDROXY-3-METHYLGLUTARYL COENZYME A SYNTHASE"/>
    <property type="match status" value="1"/>
</dbReference>
<dbReference type="GO" id="GO:0006696">
    <property type="term" value="P:ergosterol biosynthetic process"/>
    <property type="evidence" value="ECO:0007669"/>
    <property type="project" value="TreeGrafter"/>
</dbReference>
<dbReference type="Gene3D" id="3.40.47.10">
    <property type="match status" value="2"/>
</dbReference>
<dbReference type="InterPro" id="IPR016039">
    <property type="entry name" value="Thiolase-like"/>
</dbReference>
<dbReference type="EMBL" id="CP089277">
    <property type="protein sequence ID" value="USP79264.1"/>
    <property type="molecule type" value="Genomic_DNA"/>
</dbReference>
<proteinExistence type="inferred from homology"/>
<evidence type="ECO:0000256" key="4">
    <source>
        <dbReference type="PIRSR" id="PIRSR610122-2"/>
    </source>
</evidence>
<comment type="similarity">
    <text evidence="1 5">Belongs to the thiolase-like superfamily. HMG-CoA synthase family.</text>
</comment>
<feature type="active site" description="Proton donor/acceptor" evidence="3">
    <location>
        <position position="281"/>
    </location>
</feature>
<dbReference type="Pfam" id="PF01154">
    <property type="entry name" value="HMG_CoA_synt_N"/>
    <property type="match status" value="1"/>
</dbReference>
<dbReference type="PANTHER" id="PTHR43323:SF2">
    <property type="entry name" value="HYDROXYMETHYLGLUTARYL-COA SYNTHASE"/>
    <property type="match status" value="1"/>
</dbReference>
<dbReference type="AlphaFoldDB" id="A0A9Q8ZD49"/>
<dbReference type="CDD" id="cd00827">
    <property type="entry name" value="init_cond_enzymes"/>
    <property type="match status" value="1"/>
</dbReference>
<dbReference type="InterPro" id="IPR013528">
    <property type="entry name" value="HMG_CoA_synth_N"/>
</dbReference>
<dbReference type="VEuPathDB" id="FungiDB:yc1106_06538"/>
<sequence length="494" mass="53967">MAYPKNVGIKAIEIYVPGQTLDQTQFETAQGVSAGKYTIGLGLKSMNFCNDREGTTPKNVNAACHLLTAIISDVCSLALTAVSSLLKKYSINPESIGRLEVGTESPYDKAKSVKSILTQLFGDNHSMEGVDTVHACYGGTNALFNAINWVESRSWDGRDAIVVASDIAIYKQPSARPTGGAGCVAILVGPNAPIISVPGLRGTYMTNTFDFYKPEMHSEYPTLDGKLSISCYLSALDGCYTDLRKSAARASSNAERYPEANAILSRDRKTFTDIFDHMAFHTPNCKLVSKSYGRLLYHDFLQDKTSHPAFASVPKHLHNLSYEESQQSKELETTFVQLSKPQFKERIESCIEAPSRCGNMYTASLYCSLLSVLSSVGSDALQGKTIGLFSYGSGLASSLFTMQVVGDISEMVEKVDLFARLDRRHVASPEEYEEACKMREAAYGKKSFTPQGPLDRIGEGVYYLDSVDDAYRRTYKVKGAAVNGVKDASVNGVH</sequence>
<dbReference type="InterPro" id="IPR013746">
    <property type="entry name" value="HMG_CoA_synt_C_dom"/>
</dbReference>
<dbReference type="Pfam" id="PF08540">
    <property type="entry name" value="HMG_CoA_synt_C"/>
    <property type="match status" value="1"/>
</dbReference>
<name>A0A9Q8ZD49_CURCL</name>
<evidence type="ECO:0000259" key="7">
    <source>
        <dbReference type="Pfam" id="PF08540"/>
    </source>
</evidence>
<comment type="catalytic activity">
    <reaction evidence="5">
        <text>acetoacetyl-CoA + acetyl-CoA + H2O = (3S)-3-hydroxy-3-methylglutaryl-CoA + CoA + H(+)</text>
        <dbReference type="Rhea" id="RHEA:10188"/>
        <dbReference type="ChEBI" id="CHEBI:15377"/>
        <dbReference type="ChEBI" id="CHEBI:15378"/>
        <dbReference type="ChEBI" id="CHEBI:43074"/>
        <dbReference type="ChEBI" id="CHEBI:57286"/>
        <dbReference type="ChEBI" id="CHEBI:57287"/>
        <dbReference type="ChEBI" id="CHEBI:57288"/>
        <dbReference type="EC" id="2.3.3.10"/>
    </reaction>
</comment>
<gene>
    <name evidence="8" type="ORF">yc1106_06538</name>
</gene>
<reference evidence="8" key="1">
    <citation type="submission" date="2021-12" db="EMBL/GenBank/DDBJ databases">
        <title>Curvularia clavata genome.</title>
        <authorList>
            <person name="Cao Y."/>
        </authorList>
    </citation>
    <scope>NUCLEOTIDE SEQUENCE</scope>
    <source>
        <strain evidence="8">Yc1106</strain>
    </source>
</reference>
<dbReference type="GO" id="GO:0006084">
    <property type="term" value="P:acetyl-CoA metabolic process"/>
    <property type="evidence" value="ECO:0007669"/>
    <property type="project" value="InterPro"/>
</dbReference>
<accession>A0A9Q8ZD49</accession>
<evidence type="ECO:0000259" key="6">
    <source>
        <dbReference type="Pfam" id="PF01154"/>
    </source>
</evidence>
<feature type="domain" description="Hydroxymethylglutaryl-coenzyme A synthase C-terminal" evidence="7">
    <location>
        <begin position="198"/>
        <end position="478"/>
    </location>
</feature>
<evidence type="ECO:0000313" key="9">
    <source>
        <dbReference type="Proteomes" id="UP001056012"/>
    </source>
</evidence>
<dbReference type="FunFam" id="3.40.47.10:FF:000008">
    <property type="entry name" value="3-hydroxy-3-methylglutaryl coenzyme A synthase"/>
    <property type="match status" value="1"/>
</dbReference>
<evidence type="ECO:0000256" key="3">
    <source>
        <dbReference type="PIRSR" id="PIRSR610122-1"/>
    </source>
</evidence>
<dbReference type="NCBIfam" id="TIGR01833">
    <property type="entry name" value="HMG-CoA-S_euk"/>
    <property type="match status" value="1"/>
</dbReference>
<dbReference type="Proteomes" id="UP001056012">
    <property type="component" value="Chromosome 4"/>
</dbReference>
<keyword evidence="2 5" id="KW-0808">Transferase</keyword>
<protein>
    <recommendedName>
        <fullName evidence="5">Hydroxymethylglutaryl-CoA synthase</fullName>
        <shortName evidence="5">HMG-CoA synthase</shortName>
        <ecNumber evidence="5">2.3.3.10</ecNumber>
    </recommendedName>
    <alternativeName>
        <fullName evidence="5">3-hydroxy-3-methylglutaryl coenzyme A synthase</fullName>
    </alternativeName>
</protein>
<organism evidence="8 9">
    <name type="scientific">Curvularia clavata</name>
    <dbReference type="NCBI Taxonomy" id="95742"/>
    <lineage>
        <taxon>Eukaryota</taxon>
        <taxon>Fungi</taxon>
        <taxon>Dikarya</taxon>
        <taxon>Ascomycota</taxon>
        <taxon>Pezizomycotina</taxon>
        <taxon>Dothideomycetes</taxon>
        <taxon>Pleosporomycetidae</taxon>
        <taxon>Pleosporales</taxon>
        <taxon>Pleosporineae</taxon>
        <taxon>Pleosporaceae</taxon>
        <taxon>Curvularia</taxon>
    </lineage>
</organism>
<feature type="active site" description="Proton donor/acceptor" evidence="3">
    <location>
        <position position="104"/>
    </location>
</feature>
<evidence type="ECO:0000256" key="5">
    <source>
        <dbReference type="RuleBase" id="RU364071"/>
    </source>
</evidence>
<dbReference type="GO" id="GO:0010142">
    <property type="term" value="P:farnesyl diphosphate biosynthetic process, mevalonate pathway"/>
    <property type="evidence" value="ECO:0007669"/>
    <property type="project" value="InterPro"/>
</dbReference>
<feature type="binding site" evidence="4">
    <location>
        <position position="290"/>
    </location>
    <ligand>
        <name>CoA</name>
        <dbReference type="ChEBI" id="CHEBI:57287"/>
    </ligand>
</feature>
<evidence type="ECO:0000256" key="1">
    <source>
        <dbReference type="ARBA" id="ARBA00007061"/>
    </source>
</evidence>